<proteinExistence type="predicted"/>
<keyword evidence="4" id="KW-0378">Hydrolase</keyword>
<dbReference type="Proteomes" id="UP000238479">
    <property type="component" value="Chromosome 7"/>
</dbReference>
<dbReference type="AlphaFoldDB" id="A0A2P6PF28"/>
<organism evidence="4 5">
    <name type="scientific">Rosa chinensis</name>
    <name type="common">China rose</name>
    <dbReference type="NCBI Taxonomy" id="74649"/>
    <lineage>
        <taxon>Eukaryota</taxon>
        <taxon>Viridiplantae</taxon>
        <taxon>Streptophyta</taxon>
        <taxon>Embryophyta</taxon>
        <taxon>Tracheophyta</taxon>
        <taxon>Spermatophyta</taxon>
        <taxon>Magnoliopsida</taxon>
        <taxon>eudicotyledons</taxon>
        <taxon>Gunneridae</taxon>
        <taxon>Pentapetalae</taxon>
        <taxon>rosids</taxon>
        <taxon>fabids</taxon>
        <taxon>Rosales</taxon>
        <taxon>Rosaceae</taxon>
        <taxon>Rosoideae</taxon>
        <taxon>Rosoideae incertae sedis</taxon>
        <taxon>Rosa</taxon>
    </lineage>
</organism>
<dbReference type="PANTHER" id="PTHR10903">
    <property type="entry name" value="GTPASE, IMAP FAMILY MEMBER-RELATED"/>
    <property type="match status" value="1"/>
</dbReference>
<reference evidence="4 5" key="1">
    <citation type="journal article" date="2018" name="Nat. Genet.">
        <title>The Rosa genome provides new insights in the design of modern roses.</title>
        <authorList>
            <person name="Bendahmane M."/>
        </authorList>
    </citation>
    <scope>NUCLEOTIDE SEQUENCE [LARGE SCALE GENOMIC DNA]</scope>
    <source>
        <strain evidence="5">cv. Old Blush</strain>
    </source>
</reference>
<gene>
    <name evidence="4" type="ORF">RchiOBHm_Chr7g0229381</name>
</gene>
<name>A0A2P6PF28_ROSCH</name>
<feature type="domain" description="AIG1-type G" evidence="3">
    <location>
        <begin position="17"/>
        <end position="204"/>
    </location>
</feature>
<comment type="caution">
    <text evidence="4">The sequence shown here is derived from an EMBL/GenBank/DDBJ whole genome shotgun (WGS) entry which is preliminary data.</text>
</comment>
<keyword evidence="5" id="KW-1185">Reference proteome</keyword>
<dbReference type="Gramene" id="PRQ20546">
    <property type="protein sequence ID" value="PRQ20546"/>
    <property type="gene ID" value="RchiOBHm_Chr7g0229381"/>
</dbReference>
<dbReference type="InterPro" id="IPR045058">
    <property type="entry name" value="GIMA/IAN/Toc"/>
</dbReference>
<keyword evidence="2" id="KW-0342">GTP-binding</keyword>
<dbReference type="PANTHER" id="PTHR10903:SF184">
    <property type="entry name" value="GTP-BINDING PROTEIN A"/>
    <property type="match status" value="1"/>
</dbReference>
<accession>A0A2P6PF28</accession>
<dbReference type="EMBL" id="PDCK01000045">
    <property type="protein sequence ID" value="PRQ20546.1"/>
    <property type="molecule type" value="Genomic_DNA"/>
</dbReference>
<dbReference type="GO" id="GO:0016787">
    <property type="term" value="F:hydrolase activity"/>
    <property type="evidence" value="ECO:0007669"/>
    <property type="project" value="UniProtKB-KW"/>
</dbReference>
<evidence type="ECO:0000313" key="5">
    <source>
        <dbReference type="Proteomes" id="UP000238479"/>
    </source>
</evidence>
<dbReference type="PROSITE" id="PS51720">
    <property type="entry name" value="G_AIG1"/>
    <property type="match status" value="1"/>
</dbReference>
<evidence type="ECO:0000313" key="4">
    <source>
        <dbReference type="EMBL" id="PRQ20546.1"/>
    </source>
</evidence>
<dbReference type="InterPro" id="IPR027417">
    <property type="entry name" value="P-loop_NTPase"/>
</dbReference>
<evidence type="ECO:0000256" key="2">
    <source>
        <dbReference type="ARBA" id="ARBA00023134"/>
    </source>
</evidence>
<dbReference type="STRING" id="74649.A0A2P6PF28"/>
<dbReference type="Gene3D" id="3.40.50.300">
    <property type="entry name" value="P-loop containing nucleotide triphosphate hydrolases"/>
    <property type="match status" value="1"/>
</dbReference>
<dbReference type="GO" id="GO:0005525">
    <property type="term" value="F:GTP binding"/>
    <property type="evidence" value="ECO:0007669"/>
    <property type="project" value="UniProtKB-KW"/>
</dbReference>
<dbReference type="Pfam" id="PF04548">
    <property type="entry name" value="AIG1"/>
    <property type="match status" value="1"/>
</dbReference>
<protein>
    <submittedName>
        <fullName evidence="4">Putative P-loop containing nucleoside triphosphate hydrolase</fullName>
    </submittedName>
</protein>
<sequence length="204" mass="22697">MMGRSSIDDDWELPFSNAAHTVVLVGRTSNGKSATGNSILGKKSFSYKRSSNGVMSNCELKTAILRDGQKVNVIGNPGLFEYSARSNFIGKEIVKCISLAKDGIHAVLVDLWFSQLDLAFHKKRKENDETLEDYLGRDCPELLKICFQMRSNSVKMLLLSKLRQFLGSPTCSLLTSNVKCQMCITTLQEMLVSLSLLMMCGDIR</sequence>
<keyword evidence="1" id="KW-0547">Nucleotide-binding</keyword>
<evidence type="ECO:0000259" key="3">
    <source>
        <dbReference type="PROSITE" id="PS51720"/>
    </source>
</evidence>
<dbReference type="SUPFAM" id="SSF52540">
    <property type="entry name" value="P-loop containing nucleoside triphosphate hydrolases"/>
    <property type="match status" value="1"/>
</dbReference>
<dbReference type="InterPro" id="IPR006703">
    <property type="entry name" value="G_AIG1"/>
</dbReference>
<evidence type="ECO:0000256" key="1">
    <source>
        <dbReference type="ARBA" id="ARBA00022741"/>
    </source>
</evidence>